<keyword evidence="3" id="KW-1185">Reference proteome</keyword>
<dbReference type="EMBL" id="CP139965">
    <property type="protein sequence ID" value="WQD76299.1"/>
    <property type="molecule type" value="Genomic_DNA"/>
</dbReference>
<reference evidence="2 3" key="1">
    <citation type="submission" date="2023-12" db="EMBL/GenBank/DDBJ databases">
        <title>Genome sequencing and assembly of bacterial species from a model synthetic community.</title>
        <authorList>
            <person name="Hogle S.L."/>
        </authorList>
    </citation>
    <scope>NUCLEOTIDE SEQUENCE [LARGE SCALE GENOMIC DNA]</scope>
    <source>
        <strain evidence="2 3">HAMBI 2494</strain>
    </source>
</reference>
<name>A0ABZ0WG19_9BURK</name>
<gene>
    <name evidence="2" type="ORF">U0042_19605</name>
</gene>
<dbReference type="Proteomes" id="UP001325479">
    <property type="component" value="Chromosome"/>
</dbReference>
<dbReference type="Pfam" id="PF08808">
    <property type="entry name" value="RES"/>
    <property type="match status" value="1"/>
</dbReference>
<protein>
    <submittedName>
        <fullName evidence="2">RES family NAD+ phosphorylase</fullName>
    </submittedName>
</protein>
<evidence type="ECO:0000313" key="2">
    <source>
        <dbReference type="EMBL" id="WQD76299.1"/>
    </source>
</evidence>
<evidence type="ECO:0000259" key="1">
    <source>
        <dbReference type="SMART" id="SM00953"/>
    </source>
</evidence>
<sequence>MDLWRVSNYVNLQGPCGLRAAGRWHDRRQPVVYLAEHPALALLETSVHHVIASIAALPDSYRLLRVEADDGVAMAAVTSPRCQMAGEKYAVDPSSPRRATRFRSIRVAEGTERDPVSSEQLRLQPLHLDAGRIRVTEVQRTVWRANSRAT</sequence>
<dbReference type="SMART" id="SM00953">
    <property type="entry name" value="RES"/>
    <property type="match status" value="1"/>
</dbReference>
<dbReference type="InterPro" id="IPR014914">
    <property type="entry name" value="RES_dom"/>
</dbReference>
<proteinExistence type="predicted"/>
<organism evidence="2 3">
    <name type="scientific">Paraburkholderia kururiensis</name>
    <dbReference type="NCBI Taxonomy" id="984307"/>
    <lineage>
        <taxon>Bacteria</taxon>
        <taxon>Pseudomonadati</taxon>
        <taxon>Pseudomonadota</taxon>
        <taxon>Betaproteobacteria</taxon>
        <taxon>Burkholderiales</taxon>
        <taxon>Burkholderiaceae</taxon>
        <taxon>Paraburkholderia</taxon>
    </lineage>
</organism>
<feature type="domain" description="RES" evidence="1">
    <location>
        <begin position="10"/>
        <end position="137"/>
    </location>
</feature>
<evidence type="ECO:0000313" key="3">
    <source>
        <dbReference type="Proteomes" id="UP001325479"/>
    </source>
</evidence>
<accession>A0ABZ0WG19</accession>